<evidence type="ECO:0000313" key="2">
    <source>
        <dbReference type="Proteomes" id="UP000265631"/>
    </source>
</evidence>
<dbReference type="Proteomes" id="UP000265631">
    <property type="component" value="Unassembled WGS sequence"/>
</dbReference>
<dbReference type="AlphaFoldDB" id="A0A395MVS6"/>
<accession>A0A395MVS6</accession>
<dbReference type="EMBL" id="PXXK01000090">
    <property type="protein sequence ID" value="RFN51857.1"/>
    <property type="molecule type" value="Genomic_DNA"/>
</dbReference>
<sequence length="391" mass="45372">MNSRDAAAKAQDPDLHEAIASYLQTHTRAYDALVKFIKYRRRNQPPGEPLDGKELQARYECIRGIIEKQRIVRGNKDWMLSNIQLAYLLRMGHTKLEDFSVACGKQRFLPCQGQPILDSWGPLTKHFFKSSEFDDTAEFRPYYEEPDSPMDRNQGAFELCSRLDNYNCVITGSPLALVSYIVPIEWNETDKELEYTKSLTSALSVIIDNPTGQEPLEHLKTLYEHKDSIYKSWNTICIGRDLYQLWRQGLWAFKWLNAVPLLEDTSKSRITLQFYWLYSKDRVQKPEATLQDDNETGDDIYSHQEWYISARDHASGRPITCGDICTIIRFTEDVDKCKQMFDIQWEISNAACDSGFTADDDPDEEVEWDLDAEDFPSEDEEWVMAEESECP</sequence>
<organism evidence="1 2">
    <name type="scientific">Fusarium flagelliforme</name>
    <dbReference type="NCBI Taxonomy" id="2675880"/>
    <lineage>
        <taxon>Eukaryota</taxon>
        <taxon>Fungi</taxon>
        <taxon>Dikarya</taxon>
        <taxon>Ascomycota</taxon>
        <taxon>Pezizomycotina</taxon>
        <taxon>Sordariomycetes</taxon>
        <taxon>Hypocreomycetidae</taxon>
        <taxon>Hypocreales</taxon>
        <taxon>Nectriaceae</taxon>
        <taxon>Fusarium</taxon>
        <taxon>Fusarium incarnatum-equiseti species complex</taxon>
    </lineage>
</organism>
<gene>
    <name evidence="1" type="ORF">FIE12Z_3911</name>
</gene>
<keyword evidence="2" id="KW-1185">Reference proteome</keyword>
<reference evidence="1 2" key="1">
    <citation type="journal article" date="2018" name="PLoS Pathog.">
        <title>Evolution of structural diversity of trichothecenes, a family of toxins produced by plant pathogenic and entomopathogenic fungi.</title>
        <authorList>
            <person name="Proctor R.H."/>
            <person name="McCormick S.P."/>
            <person name="Kim H.S."/>
            <person name="Cardoza R.E."/>
            <person name="Stanley A.M."/>
            <person name="Lindo L."/>
            <person name="Kelly A."/>
            <person name="Brown D.W."/>
            <person name="Lee T."/>
            <person name="Vaughan M.M."/>
            <person name="Alexander N.J."/>
            <person name="Busman M."/>
            <person name="Gutierrez S."/>
        </authorList>
    </citation>
    <scope>NUCLEOTIDE SEQUENCE [LARGE SCALE GENOMIC DNA]</scope>
    <source>
        <strain evidence="1 2">NRRL 13405</strain>
    </source>
</reference>
<evidence type="ECO:0000313" key="1">
    <source>
        <dbReference type="EMBL" id="RFN51857.1"/>
    </source>
</evidence>
<comment type="caution">
    <text evidence="1">The sequence shown here is derived from an EMBL/GenBank/DDBJ whole genome shotgun (WGS) entry which is preliminary data.</text>
</comment>
<proteinExistence type="predicted"/>
<protein>
    <recommendedName>
        <fullName evidence="3">HNH nuclease domain-containing protein</fullName>
    </recommendedName>
</protein>
<dbReference type="OrthoDB" id="5416097at2759"/>
<evidence type="ECO:0008006" key="3">
    <source>
        <dbReference type="Google" id="ProtNLM"/>
    </source>
</evidence>
<name>A0A395MVS6_9HYPO</name>